<protein>
    <submittedName>
        <fullName evidence="9">Membrane-associated phospholipid phosphatase</fullName>
    </submittedName>
</protein>
<accession>A0A6N4SWD1</accession>
<evidence type="ECO:0000256" key="6">
    <source>
        <dbReference type="ARBA" id="ARBA00023136"/>
    </source>
</evidence>
<organism evidence="9 10">
    <name type="scientific">Cytophaga hutchinsonii (strain ATCC 33406 / DSM 1761 / CIP 103989 / NBRC 15051 / NCIMB 9469 / D465)</name>
    <dbReference type="NCBI Taxonomy" id="269798"/>
    <lineage>
        <taxon>Bacteria</taxon>
        <taxon>Pseudomonadati</taxon>
        <taxon>Bacteroidota</taxon>
        <taxon>Cytophagia</taxon>
        <taxon>Cytophagales</taxon>
        <taxon>Cytophagaceae</taxon>
        <taxon>Cytophaga</taxon>
    </lineage>
</organism>
<evidence type="ECO:0000256" key="2">
    <source>
        <dbReference type="ARBA" id="ARBA00022475"/>
    </source>
</evidence>
<name>A0A6N4SWD1_CYTH3</name>
<sequence length="217" mass="24939">MKEILQQTRIFLVLFACYLLIPGFILLMTAKGQFEIWLNSFHTTYFDNFFYWVTYFGDGFFAAFLLIGLILFFSIRKGLIITGILLAVSVVTQILKLFVFPTMDRPSVYLKDVLELHFVKGLEIHTSNSFPSGHTTQAFCLFFLFSYYYANRSMNYLFFLLAVLAGISRVYLLQHFLIDIYAGAVIGSLGSLILLFYVNKYNLLSSPALNKPLISIR</sequence>
<feature type="domain" description="Phosphatidic acid phosphatase type 2/haloperoxidase" evidence="8">
    <location>
        <begin position="79"/>
        <end position="195"/>
    </location>
</feature>
<gene>
    <name evidence="9" type="ordered locus">CHU_3371</name>
</gene>
<evidence type="ECO:0000259" key="8">
    <source>
        <dbReference type="SMART" id="SM00014"/>
    </source>
</evidence>
<feature type="transmembrane region" description="Helical" evidence="7">
    <location>
        <begin position="156"/>
        <end position="174"/>
    </location>
</feature>
<dbReference type="Proteomes" id="UP000001822">
    <property type="component" value="Chromosome"/>
</dbReference>
<dbReference type="KEGG" id="chu:CHU_3371"/>
<dbReference type="EMBL" id="CP000383">
    <property type="protein sequence ID" value="ABG60607.1"/>
    <property type="molecule type" value="Genomic_DNA"/>
</dbReference>
<dbReference type="GO" id="GO:0005886">
    <property type="term" value="C:plasma membrane"/>
    <property type="evidence" value="ECO:0007669"/>
    <property type="project" value="UniProtKB-SubCell"/>
</dbReference>
<reference evidence="9 10" key="1">
    <citation type="journal article" date="2007" name="Appl. Environ. Microbiol.">
        <title>Genome sequence of the cellulolytic gliding bacterium Cytophaga hutchinsonii.</title>
        <authorList>
            <person name="Xie G."/>
            <person name="Bruce D.C."/>
            <person name="Challacombe J.F."/>
            <person name="Chertkov O."/>
            <person name="Detter J.C."/>
            <person name="Gilna P."/>
            <person name="Han C.S."/>
            <person name="Lucas S."/>
            <person name="Misra M."/>
            <person name="Myers G.L."/>
            <person name="Richardson P."/>
            <person name="Tapia R."/>
            <person name="Thayer N."/>
            <person name="Thompson L.S."/>
            <person name="Brettin T.S."/>
            <person name="Henrissat B."/>
            <person name="Wilson D.B."/>
            <person name="McBride M.J."/>
        </authorList>
    </citation>
    <scope>NUCLEOTIDE SEQUENCE [LARGE SCALE GENOMIC DNA]</scope>
    <source>
        <strain evidence="10">ATCC 33406 / DSM 1761 / CIP 103989 / NBRC 15051 / NCIMB 9469 / D465</strain>
    </source>
</reference>
<evidence type="ECO:0000256" key="3">
    <source>
        <dbReference type="ARBA" id="ARBA00022692"/>
    </source>
</evidence>
<dbReference type="SUPFAM" id="SSF48317">
    <property type="entry name" value="Acid phosphatase/Vanadium-dependent haloperoxidase"/>
    <property type="match status" value="1"/>
</dbReference>
<comment type="subcellular location">
    <subcellularLocation>
        <location evidence="1">Cell membrane</location>
        <topology evidence="1">Multi-pass membrane protein</topology>
    </subcellularLocation>
</comment>
<evidence type="ECO:0000256" key="5">
    <source>
        <dbReference type="ARBA" id="ARBA00022989"/>
    </source>
</evidence>
<feature type="transmembrane region" description="Helical" evidence="7">
    <location>
        <begin position="79"/>
        <end position="100"/>
    </location>
</feature>
<dbReference type="Pfam" id="PF01569">
    <property type="entry name" value="PAP2"/>
    <property type="match status" value="1"/>
</dbReference>
<proteinExistence type="predicted"/>
<keyword evidence="5 7" id="KW-1133">Transmembrane helix</keyword>
<keyword evidence="4" id="KW-0378">Hydrolase</keyword>
<evidence type="ECO:0000256" key="1">
    <source>
        <dbReference type="ARBA" id="ARBA00004651"/>
    </source>
</evidence>
<dbReference type="InterPro" id="IPR000326">
    <property type="entry name" value="PAP2/HPO"/>
</dbReference>
<feature type="transmembrane region" description="Helical" evidence="7">
    <location>
        <begin position="130"/>
        <end position="149"/>
    </location>
</feature>
<evidence type="ECO:0000313" key="10">
    <source>
        <dbReference type="Proteomes" id="UP000001822"/>
    </source>
</evidence>
<keyword evidence="3 7" id="KW-0812">Transmembrane</keyword>
<dbReference type="RefSeq" id="WP_011586715.1">
    <property type="nucleotide sequence ID" value="NC_008255.1"/>
</dbReference>
<keyword evidence="10" id="KW-1185">Reference proteome</keyword>
<dbReference type="Gene3D" id="1.20.144.10">
    <property type="entry name" value="Phosphatidic acid phosphatase type 2/haloperoxidase"/>
    <property type="match status" value="1"/>
</dbReference>
<feature type="transmembrane region" description="Helical" evidence="7">
    <location>
        <begin position="49"/>
        <end position="72"/>
    </location>
</feature>
<dbReference type="SMART" id="SM00014">
    <property type="entry name" value="acidPPc"/>
    <property type="match status" value="1"/>
</dbReference>
<feature type="transmembrane region" description="Helical" evidence="7">
    <location>
        <begin position="180"/>
        <end position="198"/>
    </location>
</feature>
<dbReference type="PANTHER" id="PTHR14969:SF62">
    <property type="entry name" value="DECAPRENYLPHOSPHORYL-5-PHOSPHORIBOSE PHOSPHATASE RV3807C-RELATED"/>
    <property type="match status" value="1"/>
</dbReference>
<dbReference type="PANTHER" id="PTHR14969">
    <property type="entry name" value="SPHINGOSINE-1-PHOSPHATE PHOSPHOHYDROLASE"/>
    <property type="match status" value="1"/>
</dbReference>
<evidence type="ECO:0000256" key="4">
    <source>
        <dbReference type="ARBA" id="ARBA00022801"/>
    </source>
</evidence>
<evidence type="ECO:0000256" key="7">
    <source>
        <dbReference type="SAM" id="Phobius"/>
    </source>
</evidence>
<dbReference type="GO" id="GO:0016787">
    <property type="term" value="F:hydrolase activity"/>
    <property type="evidence" value="ECO:0007669"/>
    <property type="project" value="UniProtKB-KW"/>
</dbReference>
<dbReference type="InterPro" id="IPR036938">
    <property type="entry name" value="PAP2/HPO_sf"/>
</dbReference>
<keyword evidence="6 7" id="KW-0472">Membrane</keyword>
<dbReference type="AlphaFoldDB" id="A0A6N4SWD1"/>
<feature type="transmembrane region" description="Helical" evidence="7">
    <location>
        <begin position="12"/>
        <end position="29"/>
    </location>
</feature>
<evidence type="ECO:0000313" key="9">
    <source>
        <dbReference type="EMBL" id="ABG60607.1"/>
    </source>
</evidence>
<keyword evidence="2" id="KW-1003">Cell membrane</keyword>
<dbReference type="OrthoDB" id="9773582at2"/>